<dbReference type="PANTHER" id="PTHR33361">
    <property type="entry name" value="GLR0591 PROTEIN"/>
    <property type="match status" value="1"/>
</dbReference>
<evidence type="ECO:0000313" key="3">
    <source>
        <dbReference type="Proteomes" id="UP000702544"/>
    </source>
</evidence>
<evidence type="ECO:0000256" key="1">
    <source>
        <dbReference type="SAM" id="SignalP"/>
    </source>
</evidence>
<dbReference type="Proteomes" id="UP000702544">
    <property type="component" value="Unassembled WGS sequence"/>
</dbReference>
<feature type="chain" id="PRO_5042282269" evidence="1">
    <location>
        <begin position="18"/>
        <end position="592"/>
    </location>
</feature>
<accession>A0AAE4ZAZ8</accession>
<proteinExistence type="predicted"/>
<reference evidence="2 3" key="1">
    <citation type="submission" date="2020-01" db="EMBL/GenBank/DDBJ databases">
        <title>Genomes assembled from Gulf of Kutch pelagic sediment metagenomes.</title>
        <authorList>
            <person name="Chandrashekar M."/>
            <person name="Mahajan M.S."/>
            <person name="Dave K.J."/>
            <person name="Vatsa P."/>
            <person name="Nathani N.M."/>
        </authorList>
    </citation>
    <scope>NUCLEOTIDE SEQUENCE [LARGE SCALE GENOMIC DNA]</scope>
    <source>
        <strain evidence="2">KS3-K002</strain>
    </source>
</reference>
<sequence>MCRQTVAACVVALAALAAVIPGHPADATGQAHLDADSELKETVRLYATDRAALLRRYDVEYSTVRRTRMREFYDDWKARLDRIDFDALSQEGRIDHVLLAHEVRYERSRLNREERLLQEMAPWLPFASSIAGLQEARRRMEPVDPPRVAATLAELARQVDSVRTHRAETWRADSGAGAGAADRTRVVARRAAGLLDELQETLEDWYGFYAGYDPLFTWWAEAPYARLDEAISDYLAFLREDVVGIRTGAPEPLIGDPIGADGLRADLAHEMIPYTVEELIAIGEREFAWCEEEFRRAANEMGFGDDWKAALEQVKRSYVPPGDQPQLVRELAEQSLAFVKERDLLTVPPLAEEVWRMRMLSPERQRVAPFFLGGEVMWVAYPTEEMAHADKLMSMRGNNPHFSRATVHHEYIPGHHLQGFMTARYNSHRRVFSTPFWTEGWALYWEMLLWDLGFPRSPEDRIGMLFWRAHRAARIIFSLRFHLGTMTAEEAVDFLVERVGHERANAEAEVRRSIAGDYSPLYQAAYMLGGLQFRALHRELVESGEMTDREFHDAVLHGGPMPVELVRARLTAATLERAGESRWRFAGDPVGR</sequence>
<dbReference type="PANTHER" id="PTHR33361:SF2">
    <property type="entry name" value="DUF885 DOMAIN-CONTAINING PROTEIN"/>
    <property type="match status" value="1"/>
</dbReference>
<dbReference type="Pfam" id="PF05960">
    <property type="entry name" value="DUF885"/>
    <property type="match status" value="1"/>
</dbReference>
<name>A0AAE4ZAZ8_9BACT</name>
<protein>
    <submittedName>
        <fullName evidence="2">DUF885 domain-containing protein</fullName>
    </submittedName>
</protein>
<comment type="caution">
    <text evidence="2">The sequence shown here is derived from an EMBL/GenBank/DDBJ whole genome shotgun (WGS) entry which is preliminary data.</text>
</comment>
<gene>
    <name evidence="2" type="ORF">GWO12_16515</name>
</gene>
<evidence type="ECO:0000313" key="2">
    <source>
        <dbReference type="EMBL" id="NIR76684.1"/>
    </source>
</evidence>
<dbReference type="InterPro" id="IPR010281">
    <property type="entry name" value="DUF885"/>
</dbReference>
<dbReference type="AlphaFoldDB" id="A0AAE4ZAZ8"/>
<keyword evidence="1" id="KW-0732">Signal</keyword>
<feature type="signal peptide" evidence="1">
    <location>
        <begin position="1"/>
        <end position="17"/>
    </location>
</feature>
<dbReference type="EMBL" id="JAACAK010000142">
    <property type="protein sequence ID" value="NIR76684.1"/>
    <property type="molecule type" value="Genomic_DNA"/>
</dbReference>
<organism evidence="2 3">
    <name type="scientific">Candidatus Kutchimonas denitrificans</name>
    <dbReference type="NCBI Taxonomy" id="3056748"/>
    <lineage>
        <taxon>Bacteria</taxon>
        <taxon>Pseudomonadati</taxon>
        <taxon>Gemmatimonadota</taxon>
        <taxon>Gemmatimonadia</taxon>
        <taxon>Candidatus Palauibacterales</taxon>
        <taxon>Candidatus Palauibacteraceae</taxon>
        <taxon>Candidatus Kutchimonas</taxon>
    </lineage>
</organism>